<gene>
    <name evidence="2" type="ORF">NPX13_g3246</name>
</gene>
<protein>
    <submittedName>
        <fullName evidence="2">Uncharacterized protein</fullName>
    </submittedName>
</protein>
<comment type="caution">
    <text evidence="2">The sequence shown here is derived from an EMBL/GenBank/DDBJ whole genome shotgun (WGS) entry which is preliminary data.</text>
</comment>
<reference evidence="2" key="1">
    <citation type="submission" date="2022-07" db="EMBL/GenBank/DDBJ databases">
        <title>Genome Sequence of Xylaria arbuscula.</title>
        <authorList>
            <person name="Buettner E."/>
        </authorList>
    </citation>
    <scope>NUCLEOTIDE SEQUENCE</scope>
    <source>
        <strain evidence="2">VT107</strain>
    </source>
</reference>
<dbReference type="EMBL" id="JANPWZ010000391">
    <property type="protein sequence ID" value="KAJ3577321.1"/>
    <property type="molecule type" value="Genomic_DNA"/>
</dbReference>
<organism evidence="2 3">
    <name type="scientific">Xylaria arbuscula</name>
    <dbReference type="NCBI Taxonomy" id="114810"/>
    <lineage>
        <taxon>Eukaryota</taxon>
        <taxon>Fungi</taxon>
        <taxon>Dikarya</taxon>
        <taxon>Ascomycota</taxon>
        <taxon>Pezizomycotina</taxon>
        <taxon>Sordariomycetes</taxon>
        <taxon>Xylariomycetidae</taxon>
        <taxon>Xylariales</taxon>
        <taxon>Xylariaceae</taxon>
        <taxon>Xylaria</taxon>
    </lineage>
</organism>
<keyword evidence="1" id="KW-0812">Transmembrane</keyword>
<name>A0A9W8NHN7_9PEZI</name>
<feature type="transmembrane region" description="Helical" evidence="1">
    <location>
        <begin position="6"/>
        <end position="26"/>
    </location>
</feature>
<dbReference type="Proteomes" id="UP001148614">
    <property type="component" value="Unassembled WGS sequence"/>
</dbReference>
<evidence type="ECO:0000313" key="2">
    <source>
        <dbReference type="EMBL" id="KAJ3577321.1"/>
    </source>
</evidence>
<evidence type="ECO:0000313" key="3">
    <source>
        <dbReference type="Proteomes" id="UP001148614"/>
    </source>
</evidence>
<dbReference type="AlphaFoldDB" id="A0A9W8NHN7"/>
<proteinExistence type="predicted"/>
<evidence type="ECO:0000256" key="1">
    <source>
        <dbReference type="SAM" id="Phobius"/>
    </source>
</evidence>
<keyword evidence="1" id="KW-1133">Transmembrane helix</keyword>
<accession>A0A9W8NHN7</accession>
<keyword evidence="1" id="KW-0472">Membrane</keyword>
<keyword evidence="3" id="KW-1185">Reference proteome</keyword>
<feature type="transmembrane region" description="Helical" evidence="1">
    <location>
        <begin position="98"/>
        <end position="119"/>
    </location>
</feature>
<sequence length="137" mass="14599">MTLTAPAIIGLVSLLLMSIPGIKYIFRKLRRMFRSRRNQTSSNDTALPLSGPPSLRLGEFGGGGRGLGLYFQAIPSAPIEMLGINSVMMHSRASDEPMILGLSGNVAVSMSAAVFWPAVSPQLRASANGRPVMRTAV</sequence>